<dbReference type="AlphaFoldDB" id="A0AAC8TF83"/>
<evidence type="ECO:0000313" key="2">
    <source>
        <dbReference type="Proteomes" id="UP000035579"/>
    </source>
</evidence>
<organism evidence="1 2">
    <name type="scientific">Archangium gephyra</name>
    <dbReference type="NCBI Taxonomy" id="48"/>
    <lineage>
        <taxon>Bacteria</taxon>
        <taxon>Pseudomonadati</taxon>
        <taxon>Myxococcota</taxon>
        <taxon>Myxococcia</taxon>
        <taxon>Myxococcales</taxon>
        <taxon>Cystobacterineae</taxon>
        <taxon>Archangiaceae</taxon>
        <taxon>Archangium</taxon>
    </lineage>
</organism>
<accession>A0AAC8TF83</accession>
<dbReference type="KEGG" id="age:AA314_05389"/>
<reference evidence="1 2" key="1">
    <citation type="submission" date="2015-05" db="EMBL/GenBank/DDBJ databases">
        <title>Genome assembly of Archangium gephyra DSM 2261.</title>
        <authorList>
            <person name="Sharma G."/>
            <person name="Subramanian S."/>
        </authorList>
    </citation>
    <scope>NUCLEOTIDE SEQUENCE [LARGE SCALE GENOMIC DNA]</scope>
    <source>
        <strain evidence="1 2">DSM 2261</strain>
    </source>
</reference>
<proteinExistence type="predicted"/>
<dbReference type="EMBL" id="CP011509">
    <property type="protein sequence ID" value="AKJ03763.1"/>
    <property type="molecule type" value="Genomic_DNA"/>
</dbReference>
<protein>
    <submittedName>
        <fullName evidence="1">Uncharacterized protein</fullName>
    </submittedName>
</protein>
<gene>
    <name evidence="1" type="ORF">AA314_05389</name>
</gene>
<sequence>MGWNDAASGTPATPSICQKYSLISNFHFDRNVQPLGAEVA</sequence>
<name>A0AAC8TF83_9BACT</name>
<evidence type="ECO:0000313" key="1">
    <source>
        <dbReference type="EMBL" id="AKJ03763.1"/>
    </source>
</evidence>
<dbReference type="Proteomes" id="UP000035579">
    <property type="component" value="Chromosome"/>
</dbReference>